<gene>
    <name evidence="2" type="ORF">E4T63_14715</name>
</gene>
<proteinExistence type="predicted"/>
<dbReference type="EMBL" id="CP038438">
    <property type="protein sequence ID" value="QBX41774.1"/>
    <property type="molecule type" value="Genomic_DNA"/>
</dbReference>
<sequence>MLQQLARGGGDAHFGAGFGLNSAVKPPTPSRASPLPQGNAFQNVGAGLLANGSLTLADLKP</sequence>
<reference evidence="2 3" key="1">
    <citation type="submission" date="2019-03" db="EMBL/GenBank/DDBJ databases">
        <title>Complete genome sequence of the plant growth promoting strain Pseudomonas fluorescens LBUM677.</title>
        <authorList>
            <person name="Novinscak A."/>
            <person name="Joly D."/>
            <person name="Filion M."/>
        </authorList>
    </citation>
    <scope>NUCLEOTIDE SEQUENCE [LARGE SCALE GENOMIC DNA]</scope>
    <source>
        <strain evidence="2 3">LBUM677</strain>
    </source>
</reference>
<organism evidence="2 3">
    <name type="scientific">Pseudomonas fluorescens</name>
    <dbReference type="NCBI Taxonomy" id="294"/>
    <lineage>
        <taxon>Bacteria</taxon>
        <taxon>Pseudomonadati</taxon>
        <taxon>Pseudomonadota</taxon>
        <taxon>Gammaproteobacteria</taxon>
        <taxon>Pseudomonadales</taxon>
        <taxon>Pseudomonadaceae</taxon>
        <taxon>Pseudomonas</taxon>
    </lineage>
</organism>
<protein>
    <submittedName>
        <fullName evidence="2">Uncharacterized protein</fullName>
    </submittedName>
</protein>
<evidence type="ECO:0000256" key="1">
    <source>
        <dbReference type="SAM" id="MobiDB-lite"/>
    </source>
</evidence>
<dbReference type="AlphaFoldDB" id="A0AAP9CIZ1"/>
<evidence type="ECO:0000313" key="2">
    <source>
        <dbReference type="EMBL" id="QBX41774.1"/>
    </source>
</evidence>
<feature type="region of interest" description="Disordered" evidence="1">
    <location>
        <begin position="1"/>
        <end position="39"/>
    </location>
</feature>
<accession>A0AAP9CIZ1</accession>
<feature type="compositionally biased region" description="Gly residues" evidence="1">
    <location>
        <begin position="7"/>
        <end position="18"/>
    </location>
</feature>
<name>A0AAP9CIZ1_PSEFL</name>
<evidence type="ECO:0000313" key="3">
    <source>
        <dbReference type="Proteomes" id="UP000295797"/>
    </source>
</evidence>
<dbReference type="Proteomes" id="UP000295797">
    <property type="component" value="Chromosome"/>
</dbReference>